<dbReference type="Proteomes" id="UP001172673">
    <property type="component" value="Unassembled WGS sequence"/>
</dbReference>
<dbReference type="PANTHER" id="PTHR42748">
    <property type="entry name" value="NITROGEN METABOLITE REPRESSION PROTEIN NMRA FAMILY MEMBER"/>
    <property type="match status" value="1"/>
</dbReference>
<organism evidence="4 5">
    <name type="scientific">Cladophialophora chaetospira</name>
    <dbReference type="NCBI Taxonomy" id="386627"/>
    <lineage>
        <taxon>Eukaryota</taxon>
        <taxon>Fungi</taxon>
        <taxon>Dikarya</taxon>
        <taxon>Ascomycota</taxon>
        <taxon>Pezizomycotina</taxon>
        <taxon>Eurotiomycetes</taxon>
        <taxon>Chaetothyriomycetidae</taxon>
        <taxon>Chaetothyriales</taxon>
        <taxon>Herpotrichiellaceae</taxon>
        <taxon>Cladophialophora</taxon>
    </lineage>
</organism>
<dbReference type="EMBL" id="JAPDRK010000003">
    <property type="protein sequence ID" value="KAJ9614548.1"/>
    <property type="molecule type" value="Genomic_DNA"/>
</dbReference>
<feature type="domain" description="NmrA-like" evidence="3">
    <location>
        <begin position="1"/>
        <end position="297"/>
    </location>
</feature>
<evidence type="ECO:0000256" key="2">
    <source>
        <dbReference type="ARBA" id="ARBA00022857"/>
    </source>
</evidence>
<dbReference type="PANTHER" id="PTHR42748:SF28">
    <property type="entry name" value="NMRA-LIKE DOMAIN-CONTAINING PROTEIN"/>
    <property type="match status" value="1"/>
</dbReference>
<dbReference type="InterPro" id="IPR036291">
    <property type="entry name" value="NAD(P)-bd_dom_sf"/>
</dbReference>
<dbReference type="Pfam" id="PF05368">
    <property type="entry name" value="NmrA"/>
    <property type="match status" value="1"/>
</dbReference>
<reference evidence="4" key="1">
    <citation type="submission" date="2022-10" db="EMBL/GenBank/DDBJ databases">
        <title>Culturing micro-colonial fungi from biological soil crusts in the Mojave desert and describing Neophaeococcomyces mojavensis, and introducing the new genera and species Taxawa tesnikishii.</title>
        <authorList>
            <person name="Kurbessoian T."/>
            <person name="Stajich J.E."/>
        </authorList>
    </citation>
    <scope>NUCLEOTIDE SEQUENCE</scope>
    <source>
        <strain evidence="4">TK_41</strain>
    </source>
</reference>
<dbReference type="Gene3D" id="3.90.25.10">
    <property type="entry name" value="UDP-galactose 4-epimerase, domain 1"/>
    <property type="match status" value="1"/>
</dbReference>
<evidence type="ECO:0000313" key="4">
    <source>
        <dbReference type="EMBL" id="KAJ9614548.1"/>
    </source>
</evidence>
<comment type="caution">
    <text evidence="4">The sequence shown here is derived from an EMBL/GenBank/DDBJ whole genome shotgun (WGS) entry which is preliminary data.</text>
</comment>
<dbReference type="GO" id="GO:0005634">
    <property type="term" value="C:nucleus"/>
    <property type="evidence" value="ECO:0007669"/>
    <property type="project" value="TreeGrafter"/>
</dbReference>
<accession>A0AA38XJK1</accession>
<dbReference type="SUPFAM" id="SSF51735">
    <property type="entry name" value="NAD(P)-binding Rossmann-fold domains"/>
    <property type="match status" value="1"/>
</dbReference>
<evidence type="ECO:0000313" key="5">
    <source>
        <dbReference type="Proteomes" id="UP001172673"/>
    </source>
</evidence>
<keyword evidence="5" id="KW-1185">Reference proteome</keyword>
<evidence type="ECO:0000256" key="1">
    <source>
        <dbReference type="ARBA" id="ARBA00006328"/>
    </source>
</evidence>
<dbReference type="Gene3D" id="3.40.50.720">
    <property type="entry name" value="NAD(P)-binding Rossmann-like Domain"/>
    <property type="match status" value="1"/>
</dbReference>
<dbReference type="InterPro" id="IPR008030">
    <property type="entry name" value="NmrA-like"/>
</dbReference>
<name>A0AA38XJK1_9EURO</name>
<protein>
    <recommendedName>
        <fullName evidence="3">NmrA-like domain-containing protein</fullName>
    </recommendedName>
</protein>
<dbReference type="AlphaFoldDB" id="A0AA38XJK1"/>
<sequence length="331" mass="36388">MSKLIVVIGATGTQGGSVVDTFLGETGWKIRGLTRNANSASAQNLKDKGVHEVVAANLDDVDSLVEAFKGAHTVFSVTDFWGLYSNPSNHEKAAAAGKAGNVYVAGVEIQQGKNVFDAAAKTDGLERLIFSGLSNATKWSKGKYPHVYHFDSKALAAEYGQKTYPDLWKKTSILQVGFYLNNVLTSPWMKPQKDENGVYVFSFSIPATVKLPLIATEEDTGPFTKALVEAAPEKNLIAYRAWQTMDEFLDIIRQVKGVKAVNKQLPSGTEWEAVPEELREELSENASYFEEFGYEGRDDPSLVHPKDLGVDVQLPSVADWVQKQDWSSVFT</sequence>
<evidence type="ECO:0000259" key="3">
    <source>
        <dbReference type="Pfam" id="PF05368"/>
    </source>
</evidence>
<gene>
    <name evidence="4" type="ORF">H2200_002685</name>
</gene>
<keyword evidence="2" id="KW-0521">NADP</keyword>
<dbReference type="CDD" id="cd05251">
    <property type="entry name" value="NmrA_like_SDR_a"/>
    <property type="match status" value="1"/>
</dbReference>
<dbReference type="InterPro" id="IPR051164">
    <property type="entry name" value="NmrA-like_oxidored"/>
</dbReference>
<comment type="similarity">
    <text evidence="1">Belongs to the NmrA-type oxidoreductase family.</text>
</comment>
<proteinExistence type="inferred from homology"/>